<reference evidence="8 9" key="2">
    <citation type="journal article" date="2007" name="BMC Biol.">
        <title>A 100%-complete sequence reveals unusually simple genomic features in the hot-spring red alga Cyanidioschyzon merolae.</title>
        <authorList>
            <person name="Nozaki H."/>
            <person name="Takano H."/>
            <person name="Misumi O."/>
            <person name="Terasawa K."/>
            <person name="Matsuzaki M."/>
            <person name="Maruyama S."/>
            <person name="Nishida K."/>
            <person name="Yagisawa F."/>
            <person name="Yoshida Y."/>
            <person name="Fujiwara T."/>
            <person name="Takio S."/>
            <person name="Tamura K."/>
            <person name="Chung S.J."/>
            <person name="Nakamura S."/>
            <person name="Kuroiwa H."/>
            <person name="Tanaka K."/>
            <person name="Sato N."/>
            <person name="Kuroiwa T."/>
        </authorList>
    </citation>
    <scope>NUCLEOTIDE SEQUENCE [LARGE SCALE GENOMIC DNA]</scope>
    <source>
        <strain evidence="8 9">10D</strain>
    </source>
</reference>
<evidence type="ECO:0000259" key="6">
    <source>
        <dbReference type="Pfam" id="PF01761"/>
    </source>
</evidence>
<keyword evidence="4" id="KW-0520">NAD</keyword>
<evidence type="ECO:0000313" key="8">
    <source>
        <dbReference type="EMBL" id="BAM81813.1"/>
    </source>
</evidence>
<evidence type="ECO:0000256" key="5">
    <source>
        <dbReference type="ARBA" id="ARBA00023239"/>
    </source>
</evidence>
<dbReference type="GO" id="GO:0046872">
    <property type="term" value="F:metal ion binding"/>
    <property type="evidence" value="ECO:0007669"/>
    <property type="project" value="UniProtKB-KW"/>
</dbReference>
<dbReference type="EMBL" id="AP006498">
    <property type="protein sequence ID" value="BAM81813.1"/>
    <property type="molecule type" value="Genomic_DNA"/>
</dbReference>
<keyword evidence="9" id="KW-1185">Reference proteome</keyword>
<dbReference type="CDD" id="cd08199">
    <property type="entry name" value="EEVS"/>
    <property type="match status" value="1"/>
</dbReference>
<dbReference type="Proteomes" id="UP000007014">
    <property type="component" value="Chromosome 16"/>
</dbReference>
<sequence>MSLVKDESTETRFVPLERAPRNVFKREVFSYKDEQFPETQGPRAGNIAKIVHWRNCFPLPIEYSVYLCDPLLRAENALLGECLLPANLSRRFCVVDDSVWAIYGEKLKAYFDERNIASKYVVLPGGEEHKNIGAVFQVLDALCDFGLHRREPILAIGGGVVLDIAGFAASLYRRGVPYIRVPTTLLAIVDASVGVKTGIDYTHTVTDEHFKNRMGAFYAPVASFLDKTFVATQDERQIINGLGEILKLALVRSAELFALLEEHAADLVRMKFQQSFVPDRVIELSVEIMLEELGPNLWEQKLERCVDYGHTFSKVLEMKCLGELCHGEAVNIDGFFCVLLSEGRGWLDSRTRNRILRVMRDCCRLPFYHPLCEDVDTMWQAVMDGIEHRDGLQRIPLIYHEIGRCTFVNDLTKDEIKVAAQKLVHIKKNLSEAQASQ</sequence>
<dbReference type="GeneID" id="16996126"/>
<dbReference type="GO" id="GO:0003856">
    <property type="term" value="F:3-dehydroquinate synthase activity"/>
    <property type="evidence" value="ECO:0007669"/>
    <property type="project" value="TreeGrafter"/>
</dbReference>
<evidence type="ECO:0000313" key="9">
    <source>
        <dbReference type="Proteomes" id="UP000007014"/>
    </source>
</evidence>
<dbReference type="Pfam" id="PF01761">
    <property type="entry name" value="DHQ_synthase"/>
    <property type="match status" value="1"/>
</dbReference>
<evidence type="ECO:0000256" key="1">
    <source>
        <dbReference type="ARBA" id="ARBA00001911"/>
    </source>
</evidence>
<dbReference type="PANTHER" id="PTHR43622:SF3">
    <property type="entry name" value="2-EPI-5-EPI-VALIOLONE SYNTHASE"/>
    <property type="match status" value="1"/>
</dbReference>
<dbReference type="HOGENOM" id="CLU_001201_0_4_1"/>
<dbReference type="InterPro" id="IPR056179">
    <property type="entry name" value="DHQS_C"/>
</dbReference>
<protein>
    <submittedName>
        <fullName evidence="8">Probable 2-epi-valiolone synthase</fullName>
    </submittedName>
</protein>
<dbReference type="InterPro" id="IPR030960">
    <property type="entry name" value="DHQS/DOIS_N"/>
</dbReference>
<keyword evidence="3" id="KW-0547">Nucleotide-binding</keyword>
<feature type="domain" description="3-dehydroquinate synthase N-terminal" evidence="6">
    <location>
        <begin position="121"/>
        <end position="239"/>
    </location>
</feature>
<dbReference type="PANTHER" id="PTHR43622">
    <property type="entry name" value="3-DEHYDROQUINATE SYNTHASE"/>
    <property type="match status" value="1"/>
</dbReference>
<comment type="cofactor">
    <cofactor evidence="1">
        <name>NAD(+)</name>
        <dbReference type="ChEBI" id="CHEBI:57540"/>
    </cofactor>
</comment>
<name>M1VK68_CYAM1</name>
<dbReference type="RefSeq" id="XP_005537849.1">
    <property type="nucleotide sequence ID" value="XM_005537792.1"/>
</dbReference>
<dbReference type="InterPro" id="IPR035872">
    <property type="entry name" value="EEVS-like"/>
</dbReference>
<proteinExistence type="predicted"/>
<evidence type="ECO:0000256" key="3">
    <source>
        <dbReference type="ARBA" id="ARBA00022741"/>
    </source>
</evidence>
<gene>
    <name evidence="8" type="ORF">CYME_CMP183C</name>
</gene>
<organism evidence="8 9">
    <name type="scientific">Cyanidioschyzon merolae (strain NIES-3377 / 10D)</name>
    <name type="common">Unicellular red alga</name>
    <dbReference type="NCBI Taxonomy" id="280699"/>
    <lineage>
        <taxon>Eukaryota</taxon>
        <taxon>Rhodophyta</taxon>
        <taxon>Bangiophyceae</taxon>
        <taxon>Cyanidiales</taxon>
        <taxon>Cyanidiaceae</taxon>
        <taxon>Cyanidioschyzon</taxon>
    </lineage>
</organism>
<dbReference type="Gene3D" id="3.40.50.1970">
    <property type="match status" value="1"/>
</dbReference>
<dbReference type="OMA" id="FGHWSAH"/>
<dbReference type="AlphaFoldDB" id="M1VK68"/>
<dbReference type="Gramene" id="CMP183CT">
    <property type="protein sequence ID" value="CMP183CT"/>
    <property type="gene ID" value="CMP183C"/>
</dbReference>
<dbReference type="OrthoDB" id="197068at2759"/>
<evidence type="ECO:0000256" key="4">
    <source>
        <dbReference type="ARBA" id="ARBA00023027"/>
    </source>
</evidence>
<dbReference type="STRING" id="280699.M1VK68"/>
<reference evidence="8 9" key="1">
    <citation type="journal article" date="2004" name="Nature">
        <title>Genome sequence of the ultrasmall unicellular red alga Cyanidioschyzon merolae 10D.</title>
        <authorList>
            <person name="Matsuzaki M."/>
            <person name="Misumi O."/>
            <person name="Shin-i T."/>
            <person name="Maruyama S."/>
            <person name="Takahara M."/>
            <person name="Miyagishima S."/>
            <person name="Mori T."/>
            <person name="Nishida K."/>
            <person name="Yagisawa F."/>
            <person name="Nishida K."/>
            <person name="Yoshida Y."/>
            <person name="Nishimura Y."/>
            <person name="Nakao S."/>
            <person name="Kobayashi T."/>
            <person name="Momoyama Y."/>
            <person name="Higashiyama T."/>
            <person name="Minoda A."/>
            <person name="Sano M."/>
            <person name="Nomoto H."/>
            <person name="Oishi K."/>
            <person name="Hayashi H."/>
            <person name="Ohta F."/>
            <person name="Nishizaka S."/>
            <person name="Haga S."/>
            <person name="Miura S."/>
            <person name="Morishita T."/>
            <person name="Kabeya Y."/>
            <person name="Terasawa K."/>
            <person name="Suzuki Y."/>
            <person name="Ishii Y."/>
            <person name="Asakawa S."/>
            <person name="Takano H."/>
            <person name="Ohta N."/>
            <person name="Kuroiwa H."/>
            <person name="Tanaka K."/>
            <person name="Shimizu N."/>
            <person name="Sugano S."/>
            <person name="Sato N."/>
            <person name="Nozaki H."/>
            <person name="Ogasawara N."/>
            <person name="Kohara Y."/>
            <person name="Kuroiwa T."/>
        </authorList>
    </citation>
    <scope>NUCLEOTIDE SEQUENCE [LARGE SCALE GENOMIC DNA]</scope>
    <source>
        <strain evidence="8 9">10D</strain>
    </source>
</reference>
<dbReference type="GO" id="GO:0000166">
    <property type="term" value="F:nucleotide binding"/>
    <property type="evidence" value="ECO:0007669"/>
    <property type="project" value="UniProtKB-KW"/>
</dbReference>
<dbReference type="InterPro" id="IPR050071">
    <property type="entry name" value="Dehydroquinate_synthase"/>
</dbReference>
<evidence type="ECO:0000256" key="2">
    <source>
        <dbReference type="ARBA" id="ARBA00022723"/>
    </source>
</evidence>
<keyword evidence="2" id="KW-0479">Metal-binding</keyword>
<dbReference type="GO" id="GO:0017000">
    <property type="term" value="P:antibiotic biosynthetic process"/>
    <property type="evidence" value="ECO:0007669"/>
    <property type="project" value="InterPro"/>
</dbReference>
<evidence type="ECO:0000259" key="7">
    <source>
        <dbReference type="Pfam" id="PF24621"/>
    </source>
</evidence>
<dbReference type="Gene3D" id="1.20.1090.10">
    <property type="entry name" value="Dehydroquinate synthase-like - alpha domain"/>
    <property type="match status" value="1"/>
</dbReference>
<dbReference type="KEGG" id="cme:CYME_CMP183C"/>
<accession>M1VK68</accession>
<feature type="domain" description="3-dehydroquinate synthase C-terminal" evidence="7">
    <location>
        <begin position="241"/>
        <end position="381"/>
    </location>
</feature>
<keyword evidence="5" id="KW-0456">Lyase</keyword>
<dbReference type="SUPFAM" id="SSF56796">
    <property type="entry name" value="Dehydroquinate synthase-like"/>
    <property type="match status" value="1"/>
</dbReference>
<dbReference type="Pfam" id="PF24621">
    <property type="entry name" value="DHQS_C"/>
    <property type="match status" value="1"/>
</dbReference>
<dbReference type="eggNOG" id="KOG0692">
    <property type="taxonomic scope" value="Eukaryota"/>
</dbReference>